<evidence type="ECO:0000259" key="3">
    <source>
        <dbReference type="Pfam" id="PF00061"/>
    </source>
</evidence>
<dbReference type="AlphaFoldDB" id="A0A2H8TS14"/>
<gene>
    <name evidence="4" type="primary">FABPM_0</name>
</gene>
<evidence type="ECO:0000313" key="4">
    <source>
        <dbReference type="EMBL" id="MBW16780.1"/>
    </source>
</evidence>
<sequence>MSLIFDKKFKLETSENFDEFCKALGVIEVMRTLGKVISPVVELTKNQDGKYVLTSNTMIRDTSIEFNLGEEFIEETLDAHKVRSIITQEGNKLIHIQKGSSNRKEATIIREFEPDQLKMTMTADGVTCIRIYKPIK</sequence>
<dbReference type="InterPro" id="IPR000566">
    <property type="entry name" value="Lipocln_cytosolic_FA-bd_dom"/>
</dbReference>
<dbReference type="InterPro" id="IPR012674">
    <property type="entry name" value="Calycin"/>
</dbReference>
<dbReference type="PANTHER" id="PTHR11955">
    <property type="entry name" value="FATTY ACID BINDING PROTEIN"/>
    <property type="match status" value="1"/>
</dbReference>
<dbReference type="Pfam" id="PF00061">
    <property type="entry name" value="Lipocalin"/>
    <property type="match status" value="1"/>
</dbReference>
<dbReference type="InterPro" id="IPR031259">
    <property type="entry name" value="ILBP"/>
</dbReference>
<proteinExistence type="inferred from homology"/>
<dbReference type="EMBL" id="GFXV01004975">
    <property type="protein sequence ID" value="MBW16780.1"/>
    <property type="molecule type" value="Transcribed_RNA"/>
</dbReference>
<name>A0A2H8TS14_9HEMI</name>
<evidence type="ECO:0000256" key="1">
    <source>
        <dbReference type="ARBA" id="ARBA00008390"/>
    </source>
</evidence>
<feature type="domain" description="Lipocalin/cytosolic fatty-acid binding" evidence="3">
    <location>
        <begin position="9"/>
        <end position="133"/>
    </location>
</feature>
<reference evidence="4" key="1">
    <citation type="submission" date="2017-10" db="EMBL/GenBank/DDBJ databases">
        <title>Transcriptome Assembly of Sugarcane Aphid Adults.</title>
        <authorList>
            <person name="Scully E.D."/>
            <person name="Palmer N.A."/>
            <person name="Geib S.M."/>
            <person name="Sarath G."/>
            <person name="Sattler S.E."/>
        </authorList>
    </citation>
    <scope>NUCLEOTIDE SEQUENCE</scope>
    <source>
        <tissue evidence="4">Whole body</tissue>
    </source>
</reference>
<dbReference type="InterPro" id="IPR000463">
    <property type="entry name" value="Fatty_acid-bd"/>
</dbReference>
<keyword evidence="2" id="KW-0446">Lipid-binding</keyword>
<accession>A0A2H8TS14</accession>
<evidence type="ECO:0000256" key="2">
    <source>
        <dbReference type="ARBA" id="ARBA00023121"/>
    </source>
</evidence>
<comment type="similarity">
    <text evidence="1">Belongs to the calycin superfamily. Fatty-acid binding protein (FABP) family.</text>
</comment>
<dbReference type="Gene3D" id="2.40.128.20">
    <property type="match status" value="1"/>
</dbReference>
<protein>
    <submittedName>
        <fullName evidence="4">Fatty acid-binding protein, muscle</fullName>
    </submittedName>
</protein>
<dbReference type="GO" id="GO:0008289">
    <property type="term" value="F:lipid binding"/>
    <property type="evidence" value="ECO:0007669"/>
    <property type="project" value="UniProtKB-KW"/>
</dbReference>
<dbReference type="PRINTS" id="PR00178">
    <property type="entry name" value="FATTYACIDBP"/>
</dbReference>
<organism evidence="4">
    <name type="scientific">Melanaphis sacchari</name>
    <dbReference type="NCBI Taxonomy" id="742174"/>
    <lineage>
        <taxon>Eukaryota</taxon>
        <taxon>Metazoa</taxon>
        <taxon>Ecdysozoa</taxon>
        <taxon>Arthropoda</taxon>
        <taxon>Hexapoda</taxon>
        <taxon>Insecta</taxon>
        <taxon>Pterygota</taxon>
        <taxon>Neoptera</taxon>
        <taxon>Paraneoptera</taxon>
        <taxon>Hemiptera</taxon>
        <taxon>Sternorrhyncha</taxon>
        <taxon>Aphidomorpha</taxon>
        <taxon>Aphidoidea</taxon>
        <taxon>Aphididae</taxon>
        <taxon>Aphidini</taxon>
        <taxon>Melanaphis</taxon>
    </lineage>
</organism>
<dbReference type="SUPFAM" id="SSF50814">
    <property type="entry name" value="Lipocalins"/>
    <property type="match status" value="1"/>
</dbReference>
<dbReference type="OrthoDB" id="354351at2759"/>